<evidence type="ECO:0000313" key="3">
    <source>
        <dbReference type="Proteomes" id="UP001193081"/>
    </source>
</evidence>
<name>A0ABS4D8V0_9CHLR</name>
<dbReference type="Gene3D" id="3.90.1200.10">
    <property type="match status" value="1"/>
</dbReference>
<dbReference type="SUPFAM" id="SSF56112">
    <property type="entry name" value="Protein kinase-like (PK-like)"/>
    <property type="match status" value="1"/>
</dbReference>
<evidence type="ECO:0000259" key="1">
    <source>
        <dbReference type="Pfam" id="PF01636"/>
    </source>
</evidence>
<dbReference type="PANTHER" id="PTHR21310">
    <property type="entry name" value="AMINOGLYCOSIDE PHOSPHOTRANSFERASE-RELATED-RELATED"/>
    <property type="match status" value="1"/>
</dbReference>
<evidence type="ECO:0000313" key="2">
    <source>
        <dbReference type="EMBL" id="MBP1465869.1"/>
    </source>
</evidence>
<feature type="domain" description="Aminoglycoside phosphotransferase" evidence="1">
    <location>
        <begin position="27"/>
        <end position="230"/>
    </location>
</feature>
<dbReference type="Proteomes" id="UP001193081">
    <property type="component" value="Unassembled WGS sequence"/>
</dbReference>
<accession>A0ABS4D8V0</accession>
<dbReference type="Pfam" id="PF01636">
    <property type="entry name" value="APH"/>
    <property type="match status" value="1"/>
</dbReference>
<dbReference type="InterPro" id="IPR011009">
    <property type="entry name" value="Kinase-like_dom_sf"/>
</dbReference>
<reference evidence="2 3" key="1">
    <citation type="submission" date="2021-03" db="EMBL/GenBank/DDBJ databases">
        <authorList>
            <person name="Grouzdev D.S."/>
        </authorList>
    </citation>
    <scope>NUCLEOTIDE SEQUENCE [LARGE SCALE GENOMIC DNA]</scope>
    <source>
        <strain evidence="2 3">M50-1</strain>
    </source>
</reference>
<dbReference type="InterPro" id="IPR002575">
    <property type="entry name" value="Aminoglycoside_PTrfase"/>
</dbReference>
<keyword evidence="3" id="KW-1185">Reference proteome</keyword>
<sequence length="295" mass="32729">MLPTAIAKRLEEHFAGQAITSIRPTFGGVSNMSLALRIGTTPCVLKAAEQPGKRNDLRHEATILGLLAGKRLGAPTTLALLDDDAWSILVMRRRPGLPGLRFVTRPAADLIPIYQALGHTLARLHQQTPADSQIPPTEGLAIHVQIGNLAPRLAELPLPDMLTRNLIAAIAHPVWQPTAPRLIHGDAGLHNILWGARGLSLLDWEWAGWGDPRLDLAWVDWTIRFRQLPRVLWEVFLERYIMTRRESPDLEPATHNALIMGQITALLVRSAGQAAAWEEWVRRASWTLAQGEMEP</sequence>
<comment type="caution">
    <text evidence="2">The sequence shown here is derived from an EMBL/GenBank/DDBJ whole genome shotgun (WGS) entry which is preliminary data.</text>
</comment>
<organism evidence="2 3">
    <name type="scientific">Candidatus Chloroploca mongolica</name>
    <dbReference type="NCBI Taxonomy" id="2528176"/>
    <lineage>
        <taxon>Bacteria</taxon>
        <taxon>Bacillati</taxon>
        <taxon>Chloroflexota</taxon>
        <taxon>Chloroflexia</taxon>
        <taxon>Chloroflexales</taxon>
        <taxon>Chloroflexineae</taxon>
        <taxon>Oscillochloridaceae</taxon>
        <taxon>Candidatus Chloroploca</taxon>
    </lineage>
</organism>
<dbReference type="RefSeq" id="WP_167857321.1">
    <property type="nucleotide sequence ID" value="NZ_SIJK02000013.1"/>
</dbReference>
<proteinExistence type="predicted"/>
<gene>
    <name evidence="2" type="ORF">EYB53_009155</name>
</gene>
<protein>
    <submittedName>
        <fullName evidence="2">Phosphotransferase</fullName>
    </submittedName>
</protein>
<dbReference type="InterPro" id="IPR051678">
    <property type="entry name" value="AGP_Transferase"/>
</dbReference>
<dbReference type="EMBL" id="SIJK02000013">
    <property type="protein sequence ID" value="MBP1465869.1"/>
    <property type="molecule type" value="Genomic_DNA"/>
</dbReference>